<proteinExistence type="predicted"/>
<reference evidence="1" key="1">
    <citation type="journal article" date="2022" name="bioRxiv">
        <title>Sequencing and chromosome-scale assembly of the giantPleurodeles waltlgenome.</title>
        <authorList>
            <person name="Brown T."/>
            <person name="Elewa A."/>
            <person name="Iarovenko S."/>
            <person name="Subramanian E."/>
            <person name="Araus A.J."/>
            <person name="Petzold A."/>
            <person name="Susuki M."/>
            <person name="Suzuki K.-i.T."/>
            <person name="Hayashi T."/>
            <person name="Toyoda A."/>
            <person name="Oliveira C."/>
            <person name="Osipova E."/>
            <person name="Leigh N.D."/>
            <person name="Simon A."/>
            <person name="Yun M.H."/>
        </authorList>
    </citation>
    <scope>NUCLEOTIDE SEQUENCE</scope>
    <source>
        <strain evidence="1">20211129_DDA</strain>
        <tissue evidence="1">Liver</tissue>
    </source>
</reference>
<dbReference type="Proteomes" id="UP001066276">
    <property type="component" value="Chromosome 4_2"/>
</dbReference>
<organism evidence="1 2">
    <name type="scientific">Pleurodeles waltl</name>
    <name type="common">Iberian ribbed newt</name>
    <dbReference type="NCBI Taxonomy" id="8319"/>
    <lineage>
        <taxon>Eukaryota</taxon>
        <taxon>Metazoa</taxon>
        <taxon>Chordata</taxon>
        <taxon>Craniata</taxon>
        <taxon>Vertebrata</taxon>
        <taxon>Euteleostomi</taxon>
        <taxon>Amphibia</taxon>
        <taxon>Batrachia</taxon>
        <taxon>Caudata</taxon>
        <taxon>Salamandroidea</taxon>
        <taxon>Salamandridae</taxon>
        <taxon>Pleurodelinae</taxon>
        <taxon>Pleurodeles</taxon>
    </lineage>
</organism>
<evidence type="ECO:0000313" key="2">
    <source>
        <dbReference type="Proteomes" id="UP001066276"/>
    </source>
</evidence>
<keyword evidence="2" id="KW-1185">Reference proteome</keyword>
<name>A0AAV7SPS7_PLEWA</name>
<protein>
    <submittedName>
        <fullName evidence="1">Uncharacterized protein</fullName>
    </submittedName>
</protein>
<sequence length="174" mass="18680">MEHPRGAGMSPYHTEEEESAAAIVAAAARIARPLWVALRAMLCREPLWMLLEPSAVIAAAWNTTLRAAEGNAEEEESAAAIVAAAARIARPLWVALRAMLCREPLWMLLEPSAVIAAAWNTTLRAAEGNAVSGRQADHVLSAVLALNQPWLGSRFLVEPASHALAHALAHAFRL</sequence>
<dbReference type="AlphaFoldDB" id="A0AAV7SPS7"/>
<evidence type="ECO:0000313" key="1">
    <source>
        <dbReference type="EMBL" id="KAJ1166035.1"/>
    </source>
</evidence>
<accession>A0AAV7SPS7</accession>
<gene>
    <name evidence="1" type="ORF">NDU88_006445</name>
</gene>
<comment type="caution">
    <text evidence="1">The sequence shown here is derived from an EMBL/GenBank/DDBJ whole genome shotgun (WGS) entry which is preliminary data.</text>
</comment>
<dbReference type="EMBL" id="JANPWB010000008">
    <property type="protein sequence ID" value="KAJ1166035.1"/>
    <property type="molecule type" value="Genomic_DNA"/>
</dbReference>